<evidence type="ECO:0000313" key="3">
    <source>
        <dbReference type="EMBL" id="AUB81287.1"/>
    </source>
</evidence>
<evidence type="ECO:0000256" key="1">
    <source>
        <dbReference type="HAMAP-Rule" id="MF_02231"/>
    </source>
</evidence>
<comment type="similarity">
    <text evidence="1">Belongs to the UbiT family.</text>
</comment>
<dbReference type="EMBL" id="CP020370">
    <property type="protein sequence ID" value="AUB81287.1"/>
    <property type="molecule type" value="Genomic_DNA"/>
</dbReference>
<sequence>MNLAPRFINTLSAPLRLLPTLAHSQALALVLNQVMKDAIAEGELDFLIGRTVGIEISDLGIRYRLGLAGGRIRGHGEGAPAAATISGGLHEFMLLAARREDADTLFFQRRLRMAGDTELGLYLKNFLDAFEPPPQVAPLIRGLDRLLGEEKHQPRRRNR</sequence>
<dbReference type="UniPathway" id="UPA00232"/>
<dbReference type="HAMAP" id="MF_02231">
    <property type="entry name" value="UbiT"/>
    <property type="match status" value="1"/>
</dbReference>
<evidence type="ECO:0000259" key="2">
    <source>
        <dbReference type="Pfam" id="PF02036"/>
    </source>
</evidence>
<feature type="domain" description="SCP2" evidence="2">
    <location>
        <begin position="32"/>
        <end position="128"/>
    </location>
</feature>
<dbReference type="SUPFAM" id="SSF55718">
    <property type="entry name" value="SCP-like"/>
    <property type="match status" value="1"/>
</dbReference>
<dbReference type="InterPro" id="IPR036527">
    <property type="entry name" value="SCP2_sterol-bd_dom_sf"/>
</dbReference>
<dbReference type="RefSeq" id="WP_100919062.1">
    <property type="nucleotide sequence ID" value="NZ_CP020370.1"/>
</dbReference>
<dbReference type="AlphaFoldDB" id="A0A2K8U6W9"/>
<dbReference type="Pfam" id="PF02036">
    <property type="entry name" value="SCP2"/>
    <property type="match status" value="1"/>
</dbReference>
<protein>
    <recommendedName>
        <fullName evidence="1">Ubiquinone biosynthesis accessory factor UbiT</fullName>
    </recommendedName>
</protein>
<comment type="pathway">
    <text evidence="1">Cofactor biosynthesis; ubiquinone biosynthesis.</text>
</comment>
<name>A0A2K8U6W9_9GAMM</name>
<dbReference type="OrthoDB" id="5292463at2"/>
<gene>
    <name evidence="1" type="primary">ubiT</name>
    <name evidence="3" type="ORF">THSYN_10195</name>
</gene>
<accession>A0A2K8U6W9</accession>
<dbReference type="GO" id="GO:0006744">
    <property type="term" value="P:ubiquinone biosynthetic process"/>
    <property type="evidence" value="ECO:0007669"/>
    <property type="project" value="UniProtKB-UniRule"/>
</dbReference>
<comment type="function">
    <text evidence="1">Required for O(2)-independent ubiquinone (coenzyme Q) biosynthesis. Likely functions as an accessory factor.</text>
</comment>
<organism evidence="3 4">
    <name type="scientific">Candidatus Thiodictyon syntrophicum</name>
    <dbReference type="NCBI Taxonomy" id="1166950"/>
    <lineage>
        <taxon>Bacteria</taxon>
        <taxon>Pseudomonadati</taxon>
        <taxon>Pseudomonadota</taxon>
        <taxon>Gammaproteobacteria</taxon>
        <taxon>Chromatiales</taxon>
        <taxon>Chromatiaceae</taxon>
        <taxon>Thiodictyon</taxon>
    </lineage>
</organism>
<evidence type="ECO:0000313" key="4">
    <source>
        <dbReference type="Proteomes" id="UP000232638"/>
    </source>
</evidence>
<dbReference type="Proteomes" id="UP000232638">
    <property type="component" value="Chromosome"/>
</dbReference>
<proteinExistence type="inferred from homology"/>
<keyword evidence="4" id="KW-1185">Reference proteome</keyword>
<keyword evidence="1" id="KW-0831">Ubiquinone biosynthesis</keyword>
<dbReference type="InterPro" id="IPR003033">
    <property type="entry name" value="SCP2_sterol-bd_dom"/>
</dbReference>
<reference evidence="3 4" key="1">
    <citation type="submission" date="2017-03" db="EMBL/GenBank/DDBJ databases">
        <title>Complete genome sequence of Candidatus 'Thiodictyon syntrophicum' sp. nov. strain Cad16T, a photolithoautotroph purple sulfur bacterium isolated from an alpine meromictic lake.</title>
        <authorList>
            <person name="Luedin S.M."/>
            <person name="Pothier J.F."/>
            <person name="Danza F."/>
            <person name="Storelli N."/>
            <person name="Wittwer M."/>
            <person name="Tonolla M."/>
        </authorList>
    </citation>
    <scope>NUCLEOTIDE SEQUENCE [LARGE SCALE GENOMIC DNA]</scope>
    <source>
        <strain evidence="3 4">Cad16T</strain>
    </source>
</reference>
<dbReference type="KEGG" id="tsy:THSYN_10195"/>
<dbReference type="InterPro" id="IPR016830">
    <property type="entry name" value="UbiT"/>
</dbReference>